<proteinExistence type="predicted"/>
<dbReference type="AlphaFoldDB" id="A0A4D9DS80"/>
<protein>
    <submittedName>
        <fullName evidence="1">Myelin-oligodendrocyte glycoprotein-like</fullName>
    </submittedName>
</protein>
<sequence length="109" mass="12142">MPISYVKPCIHSHEKYLDCFLLSCNSLNRVRSELCAMPLPELSFLSFPAGPLSAAKEQGLGEGEKGIFSSIVQFWQRENSHYQSSLVYFAPSKAATLGCNWLQIHASTM</sequence>
<gene>
    <name evidence="1" type="ORF">DR999_PMT18823</name>
</gene>
<name>A0A4D9DS80_9SAUR</name>
<dbReference type="EMBL" id="QXTE01000345">
    <property type="protein sequence ID" value="TFJ99191.1"/>
    <property type="molecule type" value="Genomic_DNA"/>
</dbReference>
<evidence type="ECO:0000313" key="2">
    <source>
        <dbReference type="Proteomes" id="UP000297703"/>
    </source>
</evidence>
<reference evidence="1 2" key="2">
    <citation type="submission" date="2019-04" db="EMBL/GenBank/DDBJ databases">
        <title>The genome sequence of big-headed turtle.</title>
        <authorList>
            <person name="Gong S."/>
        </authorList>
    </citation>
    <scope>NUCLEOTIDE SEQUENCE [LARGE SCALE GENOMIC DNA]</scope>
    <source>
        <strain evidence="1">DO16091913</strain>
        <tissue evidence="1">Muscle</tissue>
    </source>
</reference>
<evidence type="ECO:0000313" key="1">
    <source>
        <dbReference type="EMBL" id="TFJ99191.1"/>
    </source>
</evidence>
<reference evidence="1 2" key="1">
    <citation type="submission" date="2019-04" db="EMBL/GenBank/DDBJ databases">
        <title>Draft genome of the big-headed turtle Platysternon megacephalum.</title>
        <authorList>
            <person name="Gong S."/>
        </authorList>
    </citation>
    <scope>NUCLEOTIDE SEQUENCE [LARGE SCALE GENOMIC DNA]</scope>
    <source>
        <strain evidence="1">DO16091913</strain>
        <tissue evidence="1">Muscle</tissue>
    </source>
</reference>
<accession>A0A4D9DS80</accession>
<keyword evidence="2" id="KW-1185">Reference proteome</keyword>
<organism evidence="1 2">
    <name type="scientific">Platysternon megacephalum</name>
    <name type="common">big-headed turtle</name>
    <dbReference type="NCBI Taxonomy" id="55544"/>
    <lineage>
        <taxon>Eukaryota</taxon>
        <taxon>Metazoa</taxon>
        <taxon>Chordata</taxon>
        <taxon>Craniata</taxon>
        <taxon>Vertebrata</taxon>
        <taxon>Euteleostomi</taxon>
        <taxon>Archelosauria</taxon>
        <taxon>Testudinata</taxon>
        <taxon>Testudines</taxon>
        <taxon>Cryptodira</taxon>
        <taxon>Durocryptodira</taxon>
        <taxon>Testudinoidea</taxon>
        <taxon>Platysternidae</taxon>
        <taxon>Platysternon</taxon>
    </lineage>
</organism>
<dbReference type="Proteomes" id="UP000297703">
    <property type="component" value="Unassembled WGS sequence"/>
</dbReference>
<comment type="caution">
    <text evidence="1">The sequence shown here is derived from an EMBL/GenBank/DDBJ whole genome shotgun (WGS) entry which is preliminary data.</text>
</comment>